<dbReference type="EMBL" id="JAGYPF010000004">
    <property type="protein sequence ID" value="MBS4214444.1"/>
    <property type="molecule type" value="Genomic_DNA"/>
</dbReference>
<reference evidence="2" key="1">
    <citation type="submission" date="2021-05" db="EMBL/GenBank/DDBJ databases">
        <title>Novel Bacillus species.</title>
        <authorList>
            <person name="Liu G."/>
        </authorList>
    </citation>
    <scope>NUCLEOTIDE SEQUENCE</scope>
    <source>
        <strain evidence="2">FJAT-49825</strain>
    </source>
</reference>
<keyword evidence="3" id="KW-1185">Reference proteome</keyword>
<dbReference type="InterPro" id="IPR036388">
    <property type="entry name" value="WH-like_DNA-bd_sf"/>
</dbReference>
<dbReference type="GO" id="GO:0003700">
    <property type="term" value="F:DNA-binding transcription factor activity"/>
    <property type="evidence" value="ECO:0007669"/>
    <property type="project" value="InterPro"/>
</dbReference>
<evidence type="ECO:0000313" key="3">
    <source>
        <dbReference type="Proteomes" id="UP000679749"/>
    </source>
</evidence>
<name>A0A942UAB3_9BACI</name>
<proteinExistence type="predicted"/>
<evidence type="ECO:0000313" key="2">
    <source>
        <dbReference type="EMBL" id="MBS4214444.1"/>
    </source>
</evidence>
<comment type="caution">
    <text evidence="2">The sequence shown here is derived from an EMBL/GenBank/DDBJ whole genome shotgun (WGS) entry which is preliminary data.</text>
</comment>
<accession>A0A942UAB3</accession>
<organism evidence="2 3">
    <name type="scientific">Neobacillus rhizophilus</name>
    <dbReference type="NCBI Taxonomy" id="2833579"/>
    <lineage>
        <taxon>Bacteria</taxon>
        <taxon>Bacillati</taxon>
        <taxon>Bacillota</taxon>
        <taxon>Bacilli</taxon>
        <taxon>Bacillales</taxon>
        <taxon>Bacillaceae</taxon>
        <taxon>Neobacillus</taxon>
    </lineage>
</organism>
<dbReference type="SUPFAM" id="SSF46785">
    <property type="entry name" value="Winged helix' DNA-binding domain"/>
    <property type="match status" value="1"/>
</dbReference>
<dbReference type="RefSeq" id="WP_213118982.1">
    <property type="nucleotide sequence ID" value="NZ_JAGYPF010000004.1"/>
</dbReference>
<gene>
    <name evidence="2" type="ORF">KHA99_18520</name>
</gene>
<dbReference type="InterPro" id="IPR000847">
    <property type="entry name" value="LysR_HTH_N"/>
</dbReference>
<dbReference type="PROSITE" id="PS50931">
    <property type="entry name" value="HTH_LYSR"/>
    <property type="match status" value="1"/>
</dbReference>
<dbReference type="Proteomes" id="UP000679749">
    <property type="component" value="Unassembled WGS sequence"/>
</dbReference>
<dbReference type="AlphaFoldDB" id="A0A942UAB3"/>
<feature type="domain" description="HTH lysR-type" evidence="1">
    <location>
        <begin position="1"/>
        <end position="36"/>
    </location>
</feature>
<protein>
    <submittedName>
        <fullName evidence="2">LysR family transcriptional regulator</fullName>
    </submittedName>
</protein>
<evidence type="ECO:0000259" key="1">
    <source>
        <dbReference type="PROSITE" id="PS50931"/>
    </source>
</evidence>
<dbReference type="InterPro" id="IPR036390">
    <property type="entry name" value="WH_DNA-bd_sf"/>
</dbReference>
<dbReference type="Pfam" id="PF00126">
    <property type="entry name" value="HTH_1"/>
    <property type="match status" value="1"/>
</dbReference>
<dbReference type="Gene3D" id="1.10.10.10">
    <property type="entry name" value="Winged helix-like DNA-binding domain superfamily/Winged helix DNA-binding domain"/>
    <property type="match status" value="1"/>
</dbReference>
<sequence>MQIEQLEFIVSVAKYQSFSKTAEKLHISQSAISQSVISLFS</sequence>